<gene>
    <name evidence="2" type="ORF">HNR65_000233</name>
</gene>
<feature type="signal peptide" evidence="1">
    <location>
        <begin position="1"/>
        <end position="31"/>
    </location>
</feature>
<dbReference type="Gene3D" id="2.170.120.40">
    <property type="entry name" value="YbbR-like domain"/>
    <property type="match status" value="1"/>
</dbReference>
<dbReference type="AlphaFoldDB" id="A0A7W0C688"/>
<dbReference type="RefSeq" id="WP_181549610.1">
    <property type="nucleotide sequence ID" value="NZ_JACDUS010000001.1"/>
</dbReference>
<name>A0A7W0C688_9BACT</name>
<organism evidence="2 3">
    <name type="scientific">Desulfosalsimonas propionicica</name>
    <dbReference type="NCBI Taxonomy" id="332175"/>
    <lineage>
        <taxon>Bacteria</taxon>
        <taxon>Pseudomonadati</taxon>
        <taxon>Thermodesulfobacteriota</taxon>
        <taxon>Desulfobacteria</taxon>
        <taxon>Desulfobacterales</taxon>
        <taxon>Desulfosalsimonadaceae</taxon>
        <taxon>Desulfosalsimonas</taxon>
    </lineage>
</organism>
<dbReference type="PANTHER" id="PTHR37804">
    <property type="entry name" value="CDAA REGULATORY PROTEIN CDAR"/>
    <property type="match status" value="1"/>
</dbReference>
<dbReference type="Proteomes" id="UP000525298">
    <property type="component" value="Unassembled WGS sequence"/>
</dbReference>
<sequence>MKAYRHLQPGRQVRRAILKFVILVACMPVFSQNAFSSAPEEAITATIAVAARYSGSPAFGYEVAEARVFPEHLAVTGPESRIREIVALQTHTLDITGATETIEKKVPLDLPEDIEITGSEDNAQIRVRVVIKKQKVEKTIRDVPVELVNNTHPSIVRPATVTITLSGNRLFFANEFSAKDIDVRMNVKGMGPGLHVLPVEIRLPGKTDLLRVEPQVFTVQILPQTSNTSENKHAAGT</sequence>
<dbReference type="EMBL" id="JACDUS010000001">
    <property type="protein sequence ID" value="MBA2879926.1"/>
    <property type="molecule type" value="Genomic_DNA"/>
</dbReference>
<keyword evidence="3" id="KW-1185">Reference proteome</keyword>
<dbReference type="Gene3D" id="2.170.120.30">
    <property type="match status" value="1"/>
</dbReference>
<protein>
    <submittedName>
        <fullName evidence="2">YbbR domain-containing protein</fullName>
    </submittedName>
</protein>
<accession>A0A7W0C688</accession>
<evidence type="ECO:0000313" key="2">
    <source>
        <dbReference type="EMBL" id="MBA2879926.1"/>
    </source>
</evidence>
<evidence type="ECO:0000256" key="1">
    <source>
        <dbReference type="SAM" id="SignalP"/>
    </source>
</evidence>
<comment type="caution">
    <text evidence="2">The sequence shown here is derived from an EMBL/GenBank/DDBJ whole genome shotgun (WGS) entry which is preliminary data.</text>
</comment>
<feature type="chain" id="PRO_5030573249" evidence="1">
    <location>
        <begin position="32"/>
        <end position="237"/>
    </location>
</feature>
<dbReference type="PANTHER" id="PTHR37804:SF1">
    <property type="entry name" value="CDAA REGULATORY PROTEIN CDAR"/>
    <property type="match status" value="1"/>
</dbReference>
<dbReference type="InterPro" id="IPR053154">
    <property type="entry name" value="c-di-AMP_regulator"/>
</dbReference>
<dbReference type="InterPro" id="IPR012505">
    <property type="entry name" value="YbbR"/>
</dbReference>
<evidence type="ECO:0000313" key="3">
    <source>
        <dbReference type="Proteomes" id="UP000525298"/>
    </source>
</evidence>
<proteinExistence type="predicted"/>
<dbReference type="Pfam" id="PF07949">
    <property type="entry name" value="YbbR"/>
    <property type="match status" value="1"/>
</dbReference>
<keyword evidence="1" id="KW-0732">Signal</keyword>
<reference evidence="2 3" key="1">
    <citation type="submission" date="2020-07" db="EMBL/GenBank/DDBJ databases">
        <title>Genomic Encyclopedia of Type Strains, Phase IV (KMG-IV): sequencing the most valuable type-strain genomes for metagenomic binning, comparative biology and taxonomic classification.</title>
        <authorList>
            <person name="Goeker M."/>
        </authorList>
    </citation>
    <scope>NUCLEOTIDE SEQUENCE [LARGE SCALE GENOMIC DNA]</scope>
    <source>
        <strain evidence="2 3">DSM 17721</strain>
    </source>
</reference>